<organism evidence="5 6">
    <name type="scientific">Lipingzhangella halophila</name>
    <dbReference type="NCBI Taxonomy" id="1783352"/>
    <lineage>
        <taxon>Bacteria</taxon>
        <taxon>Bacillati</taxon>
        <taxon>Actinomycetota</taxon>
        <taxon>Actinomycetes</taxon>
        <taxon>Streptosporangiales</taxon>
        <taxon>Nocardiopsidaceae</taxon>
        <taxon>Lipingzhangella</taxon>
    </lineage>
</organism>
<keyword evidence="5" id="KW-0808">Transferase</keyword>
<feature type="domain" description="PEP-utilising enzyme mobile" evidence="3">
    <location>
        <begin position="780"/>
        <end position="850"/>
    </location>
</feature>
<dbReference type="Pfam" id="PF00391">
    <property type="entry name" value="PEP-utilizers"/>
    <property type="match status" value="1"/>
</dbReference>
<keyword evidence="5" id="KW-0418">Kinase</keyword>
<keyword evidence="5" id="KW-0670">Pyruvate</keyword>
<keyword evidence="1" id="KW-0547">Nucleotide-binding</keyword>
<dbReference type="InterPro" id="IPR008279">
    <property type="entry name" value="PEP-util_enz_mobile_dom"/>
</dbReference>
<dbReference type="SUPFAM" id="SSF52009">
    <property type="entry name" value="Phosphohistidine domain"/>
    <property type="match status" value="1"/>
</dbReference>
<proteinExistence type="predicted"/>
<dbReference type="PANTHER" id="PTHR43615">
    <property type="entry name" value="PHOSPHOENOLPYRUVATE SYNTHASE-RELATED"/>
    <property type="match status" value="1"/>
</dbReference>
<dbReference type="Gene3D" id="3.30.470.20">
    <property type="entry name" value="ATP-grasp fold, B domain"/>
    <property type="match status" value="1"/>
</dbReference>
<dbReference type="InterPro" id="IPR002192">
    <property type="entry name" value="PPDK_AMP/ATP-bd"/>
</dbReference>
<dbReference type="RefSeq" id="WP_184574161.1">
    <property type="nucleotide sequence ID" value="NZ_JACHJT010000001.1"/>
</dbReference>
<dbReference type="InterPro" id="IPR036637">
    <property type="entry name" value="Phosphohistidine_dom_sf"/>
</dbReference>
<dbReference type="Gene3D" id="3.50.30.10">
    <property type="entry name" value="Phosphohistidine domain"/>
    <property type="match status" value="1"/>
</dbReference>
<dbReference type="GO" id="GO:0005524">
    <property type="term" value="F:ATP binding"/>
    <property type="evidence" value="ECO:0007669"/>
    <property type="project" value="UniProtKB-KW"/>
</dbReference>
<keyword evidence="6" id="KW-1185">Reference proteome</keyword>
<dbReference type="Pfam" id="PF01326">
    <property type="entry name" value="PPDK_N"/>
    <property type="match status" value="1"/>
</dbReference>
<dbReference type="GO" id="GO:0008986">
    <property type="term" value="F:pyruvate, water dikinase activity"/>
    <property type="evidence" value="ECO:0007669"/>
    <property type="project" value="UniProtKB-EC"/>
</dbReference>
<feature type="domain" description="Pyruvate phosphate dikinase AMP/ATP-binding" evidence="4">
    <location>
        <begin position="19"/>
        <end position="322"/>
    </location>
</feature>
<evidence type="ECO:0000313" key="5">
    <source>
        <dbReference type="EMBL" id="MBB4929568.1"/>
    </source>
</evidence>
<evidence type="ECO:0000256" key="1">
    <source>
        <dbReference type="ARBA" id="ARBA00022741"/>
    </source>
</evidence>
<name>A0A7W7RCP3_9ACTN</name>
<reference evidence="5 6" key="1">
    <citation type="submission" date="2020-08" db="EMBL/GenBank/DDBJ databases">
        <title>Sequencing the genomes of 1000 actinobacteria strains.</title>
        <authorList>
            <person name="Klenk H.-P."/>
        </authorList>
    </citation>
    <scope>NUCLEOTIDE SEQUENCE [LARGE SCALE GENOMIC DNA]</scope>
    <source>
        <strain evidence="5 6">DSM 102030</strain>
    </source>
</reference>
<dbReference type="EC" id="2.7.9.2" evidence="5"/>
<accession>A0A7W7RCP3</accession>
<evidence type="ECO:0000259" key="4">
    <source>
        <dbReference type="Pfam" id="PF01326"/>
    </source>
</evidence>
<dbReference type="AlphaFoldDB" id="A0A7W7RCP3"/>
<dbReference type="EMBL" id="JACHJT010000001">
    <property type="protein sequence ID" value="MBB4929568.1"/>
    <property type="molecule type" value="Genomic_DNA"/>
</dbReference>
<dbReference type="InterPro" id="IPR051549">
    <property type="entry name" value="PEP_Utilizing_Enz"/>
</dbReference>
<evidence type="ECO:0000256" key="2">
    <source>
        <dbReference type="ARBA" id="ARBA00022840"/>
    </source>
</evidence>
<dbReference type="PANTHER" id="PTHR43615:SF1">
    <property type="entry name" value="PPDK_N DOMAIN-CONTAINING PROTEIN"/>
    <property type="match status" value="1"/>
</dbReference>
<sequence>MTPTPPLVLALHDPAAELALVGGKGASLARLAAAGVTVPDGFHVTTEAYARFVEHAGLDAAIRAAVNDAVPDRPETLRRAEERIRELFDGTGIPEKIGGEIREAYSGLGPEPEPVAVRSSATAEDLPEFSFAGQQDTFLNVRGEHNLLEAVRNCWASLWTARAIGYRARNGIGHGDVRLAVVVQRLVPADAAGVLFTADPVTGARDRIVINAGWGLGEAVVGGQVSPDTVVVDRGSGTVVEEQIAEKTVLTTRDANGTHEEPVPAELRGRAVLGPGEAERLARAGSRIEELYGHPVDLEWARDQAEFHILQARPITTAPPEEPPEREVWNDSLTGDYLWTRTNVGEAMPDVMTPITWSLAQLWLRNTWPPAALPEPKLVGNICGRWYINISTMTAFGGGNGTVGSASAQTYGTLPDDVQIPPVPSRKRTIARFLPIAGRALPRLLPHLRRTDEKLAACPDLCERTRARIRATETPEELAALWDSDIAPLIDFIGGVFWAAGRRGGLGIVTLRPWLAKLGVPESDINTLVTGAEDTETAGPMASLGPIIGLSQLAKGEIDRETFARQWGHRAPDEFEVSAPRPAEDPDWIDRQARGMHEALTEVGTLLERRKKERDAALARFAERHPDKVDTLRRRMRGAAAGFRGREAGRSEWARGIWVTREFVLRAGALTGHGDDLFHLETNEILAVLRGDEAPLARVPARRAAYEHYRSLPPPPALIRGRFDPERWAADPNRRSDLYDEHREHTPMSESVTGTPGAAGTVEGTARVVTTAAEGEETLRPGEILVTTVTNVGWTPLFPRAAAVVTDIGAPLSHAAIVARELGIPAVVGCGNATTRLATGDRVRVDGGKGTVETVTATDAGAAAREPSAR</sequence>
<comment type="caution">
    <text evidence="5">The sequence shown here is derived from an EMBL/GenBank/DDBJ whole genome shotgun (WGS) entry which is preliminary data.</text>
</comment>
<dbReference type="SUPFAM" id="SSF56059">
    <property type="entry name" value="Glutathione synthetase ATP-binding domain-like"/>
    <property type="match status" value="1"/>
</dbReference>
<evidence type="ECO:0000259" key="3">
    <source>
        <dbReference type="Pfam" id="PF00391"/>
    </source>
</evidence>
<dbReference type="InterPro" id="IPR013815">
    <property type="entry name" value="ATP_grasp_subdomain_1"/>
</dbReference>
<dbReference type="Proteomes" id="UP000523007">
    <property type="component" value="Unassembled WGS sequence"/>
</dbReference>
<protein>
    <submittedName>
        <fullName evidence="5">Pyruvate,water dikinase</fullName>
        <ecNumber evidence="5">2.7.9.2</ecNumber>
    </submittedName>
</protein>
<evidence type="ECO:0000313" key="6">
    <source>
        <dbReference type="Proteomes" id="UP000523007"/>
    </source>
</evidence>
<dbReference type="FunFam" id="3.30.1490.20:FF:000010">
    <property type="entry name" value="Phosphoenolpyruvate synthase"/>
    <property type="match status" value="1"/>
</dbReference>
<keyword evidence="2" id="KW-0067">ATP-binding</keyword>
<gene>
    <name evidence="5" type="ORF">F4561_000388</name>
</gene>
<dbReference type="Gene3D" id="3.30.1490.20">
    <property type="entry name" value="ATP-grasp fold, A domain"/>
    <property type="match status" value="1"/>
</dbReference>